<keyword evidence="3" id="KW-1185">Reference proteome</keyword>
<feature type="compositionally biased region" description="Polar residues" evidence="1">
    <location>
        <begin position="41"/>
        <end position="52"/>
    </location>
</feature>
<dbReference type="SUPFAM" id="SSF49785">
    <property type="entry name" value="Galactose-binding domain-like"/>
    <property type="match status" value="1"/>
</dbReference>
<dbReference type="EMBL" id="BLLI01000014">
    <property type="protein sequence ID" value="GFH42154.1"/>
    <property type="molecule type" value="Genomic_DNA"/>
</dbReference>
<evidence type="ECO:0000256" key="1">
    <source>
        <dbReference type="SAM" id="MobiDB-lite"/>
    </source>
</evidence>
<dbReference type="InterPro" id="IPR008979">
    <property type="entry name" value="Galactose-bd-like_sf"/>
</dbReference>
<feature type="region of interest" description="Disordered" evidence="1">
    <location>
        <begin position="18"/>
        <end position="77"/>
    </location>
</feature>
<organism evidence="2 3">
    <name type="scientific">Pseudolactococcus hodotermopsidis</name>
    <dbReference type="NCBI Taxonomy" id="2709157"/>
    <lineage>
        <taxon>Bacteria</taxon>
        <taxon>Bacillati</taxon>
        <taxon>Bacillota</taxon>
        <taxon>Bacilli</taxon>
        <taxon>Lactobacillales</taxon>
        <taxon>Streptococcaceae</taxon>
        <taxon>Pseudolactococcus</taxon>
    </lineage>
</organism>
<dbReference type="RefSeq" id="WP_172208009.1">
    <property type="nucleotide sequence ID" value="NZ_BLLI01000014.1"/>
</dbReference>
<feature type="compositionally biased region" description="Basic and acidic residues" evidence="1">
    <location>
        <begin position="54"/>
        <end position="69"/>
    </location>
</feature>
<reference evidence="2 3" key="1">
    <citation type="submission" date="2020-02" db="EMBL/GenBank/DDBJ databases">
        <title>Draft genome sequence of Lactococcus sp. Hs30E4-3.</title>
        <authorList>
            <person name="Noda S."/>
            <person name="Yuki M."/>
            <person name="Ohkuma M."/>
        </authorList>
    </citation>
    <scope>NUCLEOTIDE SEQUENCE [LARGE SCALE GENOMIC DNA]</scope>
    <source>
        <strain evidence="2 3">Hs30E4-3</strain>
    </source>
</reference>
<dbReference type="Proteomes" id="UP000480303">
    <property type="component" value="Unassembled WGS sequence"/>
</dbReference>
<comment type="caution">
    <text evidence="2">The sequence shown here is derived from an EMBL/GenBank/DDBJ whole genome shotgun (WGS) entry which is preliminary data.</text>
</comment>
<proteinExistence type="predicted"/>
<name>A0A6A0BCJ6_9LACT</name>
<gene>
    <name evidence="2" type="ORF">Hs30E_07050</name>
</gene>
<evidence type="ECO:0000313" key="3">
    <source>
        <dbReference type="Proteomes" id="UP000480303"/>
    </source>
</evidence>
<dbReference type="AlphaFoldDB" id="A0A6A0BCJ6"/>
<evidence type="ECO:0000313" key="2">
    <source>
        <dbReference type="EMBL" id="GFH42154.1"/>
    </source>
</evidence>
<sequence length="202" mass="22075">MVKIIIDSEVERNWEQVAHSSSFVKKTNNEEEDKTTETTEISESIGKNSSVDEASEKSKASEFLSEKSPKNRGGQLQLDETYSVNGEIKSHSIRYESRSSFSNDGDGEIEYNLGRNYSKLEGILGLNDDGSNEEVGVLDIYLDDSPVDVDISGCLILKLVFSEVGNRKVDSPADAAKMGVNAAQGITSGKTDIVFGQPKIKK</sequence>
<protein>
    <submittedName>
        <fullName evidence="2">Uncharacterized protein</fullName>
    </submittedName>
</protein>
<accession>A0A6A0BCJ6</accession>